<reference evidence="1 2" key="1">
    <citation type="submission" date="2020-05" db="EMBL/GenBank/DDBJ databases">
        <title>WGS assembly of Panicum virgatum.</title>
        <authorList>
            <person name="Lovell J.T."/>
            <person name="Jenkins J."/>
            <person name="Shu S."/>
            <person name="Juenger T.E."/>
            <person name="Schmutz J."/>
        </authorList>
    </citation>
    <scope>NUCLEOTIDE SEQUENCE [LARGE SCALE GENOMIC DNA]</scope>
    <source>
        <strain evidence="2">cv. AP13</strain>
    </source>
</reference>
<name>A0A8T0U823_PANVG</name>
<keyword evidence="2" id="KW-1185">Reference proteome</keyword>
<evidence type="ECO:0000313" key="1">
    <source>
        <dbReference type="EMBL" id="KAG2616479.1"/>
    </source>
</evidence>
<gene>
    <name evidence="1" type="ORF">PVAP13_3NG211650</name>
</gene>
<dbReference type="AlphaFoldDB" id="A0A8T0U823"/>
<comment type="caution">
    <text evidence="1">The sequence shown here is derived from an EMBL/GenBank/DDBJ whole genome shotgun (WGS) entry which is preliminary data.</text>
</comment>
<organism evidence="1 2">
    <name type="scientific">Panicum virgatum</name>
    <name type="common">Blackwell switchgrass</name>
    <dbReference type="NCBI Taxonomy" id="38727"/>
    <lineage>
        <taxon>Eukaryota</taxon>
        <taxon>Viridiplantae</taxon>
        <taxon>Streptophyta</taxon>
        <taxon>Embryophyta</taxon>
        <taxon>Tracheophyta</taxon>
        <taxon>Spermatophyta</taxon>
        <taxon>Magnoliopsida</taxon>
        <taxon>Liliopsida</taxon>
        <taxon>Poales</taxon>
        <taxon>Poaceae</taxon>
        <taxon>PACMAD clade</taxon>
        <taxon>Panicoideae</taxon>
        <taxon>Panicodae</taxon>
        <taxon>Paniceae</taxon>
        <taxon>Panicinae</taxon>
        <taxon>Panicum</taxon>
        <taxon>Panicum sect. Hiantes</taxon>
    </lineage>
</organism>
<sequence length="69" mass="7505">MSHFVSVLRAQPYRSLTPLSPCAHEPWAGARWDGANCTPRASGQSCAPQRCGNFGAQNPRLPWLCSYGS</sequence>
<dbReference type="EMBL" id="CM029042">
    <property type="protein sequence ID" value="KAG2616479.1"/>
    <property type="molecule type" value="Genomic_DNA"/>
</dbReference>
<accession>A0A8T0U823</accession>
<protein>
    <submittedName>
        <fullName evidence="1">Uncharacterized protein</fullName>
    </submittedName>
</protein>
<evidence type="ECO:0000313" key="2">
    <source>
        <dbReference type="Proteomes" id="UP000823388"/>
    </source>
</evidence>
<dbReference type="Proteomes" id="UP000823388">
    <property type="component" value="Chromosome 3N"/>
</dbReference>
<proteinExistence type="predicted"/>